<comment type="subcellular location">
    <subcellularLocation>
        <location evidence="2">Membrane</location>
    </subcellularLocation>
</comment>
<evidence type="ECO:0000313" key="10">
    <source>
        <dbReference type="EMBL" id="KAF2755647.1"/>
    </source>
</evidence>
<dbReference type="PANTHER" id="PTHR19370:SF189">
    <property type="entry name" value="CYTOCHROME C MITOCHONDRIAL IMPORT FACTOR CYC2"/>
    <property type="match status" value="1"/>
</dbReference>
<feature type="binding site" evidence="8">
    <location>
        <position position="120"/>
    </location>
    <ligand>
        <name>FAD</name>
        <dbReference type="ChEBI" id="CHEBI:57692"/>
    </ligand>
</feature>
<gene>
    <name evidence="10" type="ORF">EJ05DRAFT_503106</name>
</gene>
<dbReference type="PROSITE" id="PS51384">
    <property type="entry name" value="FAD_FR"/>
    <property type="match status" value="1"/>
</dbReference>
<evidence type="ECO:0000256" key="2">
    <source>
        <dbReference type="ARBA" id="ARBA00004370"/>
    </source>
</evidence>
<organism evidence="10 11">
    <name type="scientific">Pseudovirgaria hyperparasitica</name>
    <dbReference type="NCBI Taxonomy" id="470096"/>
    <lineage>
        <taxon>Eukaryota</taxon>
        <taxon>Fungi</taxon>
        <taxon>Dikarya</taxon>
        <taxon>Ascomycota</taxon>
        <taxon>Pezizomycotina</taxon>
        <taxon>Dothideomycetes</taxon>
        <taxon>Dothideomycetes incertae sedis</taxon>
        <taxon>Acrospermales</taxon>
        <taxon>Acrospermaceae</taxon>
        <taxon>Pseudovirgaria</taxon>
    </lineage>
</organism>
<dbReference type="RefSeq" id="XP_033598098.1">
    <property type="nucleotide sequence ID" value="XM_033747369.1"/>
</dbReference>
<reference evidence="10" key="1">
    <citation type="journal article" date="2020" name="Stud. Mycol.">
        <title>101 Dothideomycetes genomes: a test case for predicting lifestyles and emergence of pathogens.</title>
        <authorList>
            <person name="Haridas S."/>
            <person name="Albert R."/>
            <person name="Binder M."/>
            <person name="Bloem J."/>
            <person name="Labutti K."/>
            <person name="Salamov A."/>
            <person name="Andreopoulos B."/>
            <person name="Baker S."/>
            <person name="Barry K."/>
            <person name="Bills G."/>
            <person name="Bluhm B."/>
            <person name="Cannon C."/>
            <person name="Castanera R."/>
            <person name="Culley D."/>
            <person name="Daum C."/>
            <person name="Ezra D."/>
            <person name="Gonzalez J."/>
            <person name="Henrissat B."/>
            <person name="Kuo A."/>
            <person name="Liang C."/>
            <person name="Lipzen A."/>
            <person name="Lutzoni F."/>
            <person name="Magnuson J."/>
            <person name="Mondo S."/>
            <person name="Nolan M."/>
            <person name="Ohm R."/>
            <person name="Pangilinan J."/>
            <person name="Park H.-J."/>
            <person name="Ramirez L."/>
            <person name="Alfaro M."/>
            <person name="Sun H."/>
            <person name="Tritt A."/>
            <person name="Yoshinaga Y."/>
            <person name="Zwiers L.-H."/>
            <person name="Turgeon B."/>
            <person name="Goodwin S."/>
            <person name="Spatafora J."/>
            <person name="Crous P."/>
            <person name="Grigoriev I."/>
        </authorList>
    </citation>
    <scope>NUCLEOTIDE SEQUENCE</scope>
    <source>
        <strain evidence="10">CBS 121739</strain>
    </source>
</reference>
<feature type="binding site" evidence="8">
    <location>
        <position position="92"/>
    </location>
    <ligand>
        <name>FAD</name>
        <dbReference type="ChEBI" id="CHEBI:57692"/>
    </ligand>
</feature>
<feature type="binding site" evidence="8">
    <location>
        <position position="111"/>
    </location>
    <ligand>
        <name>FAD</name>
        <dbReference type="ChEBI" id="CHEBI:57692"/>
    </ligand>
</feature>
<evidence type="ECO:0000256" key="5">
    <source>
        <dbReference type="ARBA" id="ARBA00022827"/>
    </source>
</evidence>
<keyword evidence="5 8" id="KW-0274">FAD</keyword>
<feature type="binding site" evidence="8">
    <location>
        <position position="90"/>
    </location>
    <ligand>
        <name>FAD</name>
        <dbReference type="ChEBI" id="CHEBI:57692"/>
    </ligand>
</feature>
<proteinExistence type="inferred from homology"/>
<sequence length="330" mass="36496">MRIRPRYLVAIGTSIAGISGYQLYCKDNHASLNPATFTPFSIESRERVSTASKVFTIGQDALSNTNVLSDIWGRAIWSIEVKQPQLQIARSYTPLPPSDDVSNPEKQIRLLIKQEKGGEMSTYLHKLPECATIEIRGPHVECVIPENTKEVIFLAGGTGIAPALQVARVLRQRPGSHVCILWANRTMEECAGASIEDESKSSSWTNWLGLNSTVRTFEASTPITRQGPIVKLLEGFRSEMPQSEASTCTIKYYVDEKQKFIKPADIVQQLQDSQSIGVNTGAKIIFVSGPDGFVNYWAGNKLWIDGQETQGPLGGVLSRLDLQGWSVWKL</sequence>
<dbReference type="Gene3D" id="3.40.50.80">
    <property type="entry name" value="Nucleotide-binding domain of ferredoxin-NADP reductase (FNR) module"/>
    <property type="match status" value="1"/>
</dbReference>
<dbReference type="GO" id="GO:0005739">
    <property type="term" value="C:mitochondrion"/>
    <property type="evidence" value="ECO:0007669"/>
    <property type="project" value="TreeGrafter"/>
</dbReference>
<accession>A0A6A6W238</accession>
<evidence type="ECO:0000256" key="1">
    <source>
        <dbReference type="ARBA" id="ARBA00001974"/>
    </source>
</evidence>
<evidence type="ECO:0000313" key="11">
    <source>
        <dbReference type="Proteomes" id="UP000799437"/>
    </source>
</evidence>
<name>A0A6A6W238_9PEZI</name>
<dbReference type="EMBL" id="ML996577">
    <property type="protein sequence ID" value="KAF2755647.1"/>
    <property type="molecule type" value="Genomic_DNA"/>
</dbReference>
<evidence type="ECO:0000256" key="7">
    <source>
        <dbReference type="ARBA" id="ARBA00023136"/>
    </source>
</evidence>
<evidence type="ECO:0000256" key="3">
    <source>
        <dbReference type="ARBA" id="ARBA00006105"/>
    </source>
</evidence>
<dbReference type="PANTHER" id="PTHR19370">
    <property type="entry name" value="NADH-CYTOCHROME B5 REDUCTASE"/>
    <property type="match status" value="1"/>
</dbReference>
<dbReference type="InterPro" id="IPR008333">
    <property type="entry name" value="Cbr1-like_FAD-bd_dom"/>
</dbReference>
<feature type="domain" description="FAD-binding FR-type" evidence="9">
    <location>
        <begin position="35"/>
        <end position="145"/>
    </location>
</feature>
<feature type="binding site" evidence="8">
    <location>
        <position position="121"/>
    </location>
    <ligand>
        <name>FAD</name>
        <dbReference type="ChEBI" id="CHEBI:57692"/>
    </ligand>
</feature>
<feature type="binding site" evidence="8">
    <location>
        <position position="113"/>
    </location>
    <ligand>
        <name>FAD</name>
        <dbReference type="ChEBI" id="CHEBI:57692"/>
    </ligand>
</feature>
<dbReference type="SUPFAM" id="SSF52343">
    <property type="entry name" value="Ferredoxin reductase-like, C-terminal NADP-linked domain"/>
    <property type="match status" value="1"/>
</dbReference>
<evidence type="ECO:0000256" key="4">
    <source>
        <dbReference type="ARBA" id="ARBA00022630"/>
    </source>
</evidence>
<dbReference type="SUPFAM" id="SSF63380">
    <property type="entry name" value="Riboflavin synthase domain-like"/>
    <property type="match status" value="1"/>
</dbReference>
<comment type="similarity">
    <text evidence="3">Belongs to the flavoprotein pyridine nucleotide cytochrome reductase family.</text>
</comment>
<dbReference type="AlphaFoldDB" id="A0A6A6W238"/>
<keyword evidence="6" id="KW-0560">Oxidoreductase</keyword>
<evidence type="ECO:0000259" key="9">
    <source>
        <dbReference type="PROSITE" id="PS51384"/>
    </source>
</evidence>
<dbReference type="GO" id="GO:0016491">
    <property type="term" value="F:oxidoreductase activity"/>
    <property type="evidence" value="ECO:0007669"/>
    <property type="project" value="UniProtKB-KW"/>
</dbReference>
<dbReference type="Proteomes" id="UP000799437">
    <property type="component" value="Unassembled WGS sequence"/>
</dbReference>
<dbReference type="GO" id="GO:0016020">
    <property type="term" value="C:membrane"/>
    <property type="evidence" value="ECO:0007669"/>
    <property type="project" value="UniProtKB-SubCell"/>
</dbReference>
<dbReference type="Gene3D" id="2.40.30.10">
    <property type="entry name" value="Translation factors"/>
    <property type="match status" value="1"/>
</dbReference>
<evidence type="ECO:0000256" key="6">
    <source>
        <dbReference type="ARBA" id="ARBA00023002"/>
    </source>
</evidence>
<comment type="cofactor">
    <cofactor evidence="1 8">
        <name>FAD</name>
        <dbReference type="ChEBI" id="CHEBI:57692"/>
    </cofactor>
</comment>
<dbReference type="GeneID" id="54488423"/>
<protein>
    <recommendedName>
        <fullName evidence="9">FAD-binding FR-type domain-containing protein</fullName>
    </recommendedName>
</protein>
<dbReference type="OrthoDB" id="432685at2759"/>
<keyword evidence="4 8" id="KW-0285">Flavoprotein</keyword>
<dbReference type="InterPro" id="IPR017927">
    <property type="entry name" value="FAD-bd_FR_type"/>
</dbReference>
<dbReference type="InterPro" id="IPR017938">
    <property type="entry name" value="Riboflavin_synthase-like_b-brl"/>
</dbReference>
<keyword evidence="11" id="KW-1185">Reference proteome</keyword>
<dbReference type="CDD" id="cd06183">
    <property type="entry name" value="cyt_b5_reduct_like"/>
    <property type="match status" value="1"/>
</dbReference>
<dbReference type="Pfam" id="PF00970">
    <property type="entry name" value="FAD_binding_6"/>
    <property type="match status" value="1"/>
</dbReference>
<evidence type="ECO:0000256" key="8">
    <source>
        <dbReference type="PIRSR" id="PIRSR601834-1"/>
    </source>
</evidence>
<keyword evidence="7" id="KW-0472">Membrane</keyword>
<dbReference type="InterPro" id="IPR039261">
    <property type="entry name" value="FNR_nucleotide-bd"/>
</dbReference>
<dbReference type="InterPro" id="IPR001834">
    <property type="entry name" value="CBR-like"/>
</dbReference>